<sequence length="41" mass="4286">MDLITMIAIAVGLAMDAFAVSVASGLAYCSMRMGHTLRIAL</sequence>
<comment type="caution">
    <text evidence="2">The sequence shown here is derived from an EMBL/GenBank/DDBJ whole genome shotgun (WGS) entry which is preliminary data.</text>
</comment>
<evidence type="ECO:0000313" key="2">
    <source>
        <dbReference type="EMBL" id="KKK73114.1"/>
    </source>
</evidence>
<dbReference type="EMBL" id="LAZR01056934">
    <property type="protein sequence ID" value="KKK73114.1"/>
    <property type="molecule type" value="Genomic_DNA"/>
</dbReference>
<keyword evidence="1" id="KW-0472">Membrane</keyword>
<feature type="non-terminal residue" evidence="2">
    <location>
        <position position="41"/>
    </location>
</feature>
<organism evidence="2">
    <name type="scientific">marine sediment metagenome</name>
    <dbReference type="NCBI Taxonomy" id="412755"/>
    <lineage>
        <taxon>unclassified sequences</taxon>
        <taxon>metagenomes</taxon>
        <taxon>ecological metagenomes</taxon>
    </lineage>
</organism>
<protein>
    <recommendedName>
        <fullName evidence="3">Manganese efflux pump MntP</fullName>
    </recommendedName>
</protein>
<gene>
    <name evidence="2" type="ORF">LCGC14_2897060</name>
</gene>
<evidence type="ECO:0000256" key="1">
    <source>
        <dbReference type="SAM" id="Phobius"/>
    </source>
</evidence>
<reference evidence="2" key="1">
    <citation type="journal article" date="2015" name="Nature">
        <title>Complex archaea that bridge the gap between prokaryotes and eukaryotes.</title>
        <authorList>
            <person name="Spang A."/>
            <person name="Saw J.H."/>
            <person name="Jorgensen S.L."/>
            <person name="Zaremba-Niedzwiedzka K."/>
            <person name="Martijn J."/>
            <person name="Lind A.E."/>
            <person name="van Eijk R."/>
            <person name="Schleper C."/>
            <person name="Guy L."/>
            <person name="Ettema T.J."/>
        </authorList>
    </citation>
    <scope>NUCLEOTIDE SEQUENCE</scope>
</reference>
<keyword evidence="1" id="KW-0812">Transmembrane</keyword>
<evidence type="ECO:0008006" key="3">
    <source>
        <dbReference type="Google" id="ProtNLM"/>
    </source>
</evidence>
<accession>A0A0F9A3D9</accession>
<name>A0A0F9A3D9_9ZZZZ</name>
<feature type="transmembrane region" description="Helical" evidence="1">
    <location>
        <begin position="6"/>
        <end position="29"/>
    </location>
</feature>
<proteinExistence type="predicted"/>
<dbReference type="AlphaFoldDB" id="A0A0F9A3D9"/>
<keyword evidence="1" id="KW-1133">Transmembrane helix</keyword>